<dbReference type="Gene3D" id="3.40.630.30">
    <property type="match status" value="1"/>
</dbReference>
<feature type="region of interest" description="Disordered" evidence="2">
    <location>
        <begin position="252"/>
        <end position="300"/>
    </location>
</feature>
<dbReference type="InterPro" id="IPR056884">
    <property type="entry name" value="NPHP3-like_N"/>
</dbReference>
<reference evidence="5" key="2">
    <citation type="submission" date="2023-06" db="EMBL/GenBank/DDBJ databases">
        <authorList>
            <consortium name="Lawrence Berkeley National Laboratory"/>
            <person name="Haridas S."/>
            <person name="Hensen N."/>
            <person name="Bonometti L."/>
            <person name="Westerberg I."/>
            <person name="Brannstrom I.O."/>
            <person name="Guillou S."/>
            <person name="Cros-Aarteil S."/>
            <person name="Calhoun S."/>
            <person name="Kuo A."/>
            <person name="Mondo S."/>
            <person name="Pangilinan J."/>
            <person name="Riley R."/>
            <person name="Labutti K."/>
            <person name="Andreopoulos B."/>
            <person name="Lipzen A."/>
            <person name="Chen C."/>
            <person name="Yanf M."/>
            <person name="Daum C."/>
            <person name="Ng V."/>
            <person name="Clum A."/>
            <person name="Steindorff A."/>
            <person name="Ohm R."/>
            <person name="Martin F."/>
            <person name="Silar P."/>
            <person name="Natvig D."/>
            <person name="Lalanne C."/>
            <person name="Gautier V."/>
            <person name="Ament-Velasquez S.L."/>
            <person name="Kruys A."/>
            <person name="Hutchinson M.I."/>
            <person name="Powell A.J."/>
            <person name="Barry K."/>
            <person name="Miller A.N."/>
            <person name="Grigoriev I.V."/>
            <person name="Debuchy R."/>
            <person name="Gladieux P."/>
            <person name="Thoren M.H."/>
            <person name="Johannesson H."/>
        </authorList>
    </citation>
    <scope>NUCLEOTIDE SEQUENCE</scope>
    <source>
        <strain evidence="5">CBS 168.71</strain>
    </source>
</reference>
<dbReference type="Proteomes" id="UP001278766">
    <property type="component" value="Unassembled WGS sequence"/>
</dbReference>
<dbReference type="SUPFAM" id="SSF55729">
    <property type="entry name" value="Acyl-CoA N-acyltransferases (Nat)"/>
    <property type="match status" value="1"/>
</dbReference>
<accession>A0AAE0HPZ9</accession>
<dbReference type="GeneID" id="87841983"/>
<reference evidence="5" key="1">
    <citation type="journal article" date="2023" name="Mol. Phylogenet. Evol.">
        <title>Genome-scale phylogeny and comparative genomics of the fungal order Sordariales.</title>
        <authorList>
            <person name="Hensen N."/>
            <person name="Bonometti L."/>
            <person name="Westerberg I."/>
            <person name="Brannstrom I.O."/>
            <person name="Guillou S."/>
            <person name="Cros-Aarteil S."/>
            <person name="Calhoun S."/>
            <person name="Haridas S."/>
            <person name="Kuo A."/>
            <person name="Mondo S."/>
            <person name="Pangilinan J."/>
            <person name="Riley R."/>
            <person name="LaButti K."/>
            <person name="Andreopoulos B."/>
            <person name="Lipzen A."/>
            <person name="Chen C."/>
            <person name="Yan M."/>
            <person name="Daum C."/>
            <person name="Ng V."/>
            <person name="Clum A."/>
            <person name="Steindorff A."/>
            <person name="Ohm R.A."/>
            <person name="Martin F."/>
            <person name="Silar P."/>
            <person name="Natvig D.O."/>
            <person name="Lalanne C."/>
            <person name="Gautier V."/>
            <person name="Ament-Velasquez S.L."/>
            <person name="Kruys A."/>
            <person name="Hutchinson M.I."/>
            <person name="Powell A.J."/>
            <person name="Barry K."/>
            <person name="Miller A.N."/>
            <person name="Grigoriev I.V."/>
            <person name="Debuchy R."/>
            <person name="Gladieux P."/>
            <person name="Hiltunen Thoren M."/>
            <person name="Johannesson H."/>
        </authorList>
    </citation>
    <scope>NUCLEOTIDE SEQUENCE</scope>
    <source>
        <strain evidence="5">CBS 168.71</strain>
    </source>
</reference>
<dbReference type="Gene3D" id="3.40.50.300">
    <property type="entry name" value="P-loop containing nucleotide triphosphate hydrolases"/>
    <property type="match status" value="1"/>
</dbReference>
<feature type="compositionally biased region" description="Polar residues" evidence="2">
    <location>
        <begin position="280"/>
        <end position="291"/>
    </location>
</feature>
<evidence type="ECO:0000313" key="5">
    <source>
        <dbReference type="EMBL" id="KAK3300595.1"/>
    </source>
</evidence>
<evidence type="ECO:0000313" key="6">
    <source>
        <dbReference type="Proteomes" id="UP001278766"/>
    </source>
</evidence>
<evidence type="ECO:0000259" key="4">
    <source>
        <dbReference type="Pfam" id="PF24883"/>
    </source>
</evidence>
<dbReference type="PANTHER" id="PTHR10039:SF16">
    <property type="entry name" value="GPI INOSITOL-DEACYLASE"/>
    <property type="match status" value="1"/>
</dbReference>
<evidence type="ECO:0000256" key="2">
    <source>
        <dbReference type="SAM" id="MobiDB-lite"/>
    </source>
</evidence>
<gene>
    <name evidence="5" type="ORF">B0H64DRAFT_414465</name>
</gene>
<sequence length="1295" mass="143359">MATRPHLRVREATPADVEAIVDVYFAAFDENIMNQLMYPHGVSAETRNKFGARLLPPPASEDAGKDTTTKGQTLVYVAEYLPEGTSTDSPGEIVAFGKWLLQRGPRPEEEWKNENFTATAEVWGDDCDLGVVDGFIGLMNRSQSEHAKGEAALYLGILACSPTKQRSGAGSALVEWGVNLADSLGLPCRLESSPVGYGLYRKFGFEDVAAIDVKITEKWGGTNANGSNWGANNAIALAGPLPDGVQRTVIMRRSPKKASSSSPKAALDRSYHQTPEQHRLSGSTVVTTSPAISPGSGCGPSENMDPLSAAANIIQIINAANKVINLCRRFLEVVRDAPGDLRLILVEVSTLRAILDDLHFLVSCNQGPSTLDTLTRDHGPVEGCRKVVSELEDMLPAESLFATDSKRKAVLAAMSWLWKESRAKTLLDELREYKSTIALALTTDSSLDIKETKNNTEKIYAALTDAQEQNVFNWLIATDPTEIHERSRDTYEPGTGEWLFRSPEWQSWLGEKTRCLWIHGIPGAGKTIFASHLIESVGMHCGRQGSGYACVYYYCYFGHSQDETTPVLRWILLELCRQLGRVPLAVHELYRRGGNPSPRNLLATLEQVIQAFDRVHVIIDAVDESLQRENLLRVLRDLAVDGRFEKLRLLATSREYLDIEEVMVDIATPVSMRNPFVHDDIVLYIKSRLDTHPRLKRWPEMLRKEVLRALCRGANGMFRWVVCQIDALQRLKPDIKIVQAALANLPKTLDETYERVFSRIPEDARLFIKHVLHWLSTHRLIHQAIPGAEPIATCDLSKIQIPHSADIPCSVLFAAVQQSLAHEEECDPLFLDGYVLDEDLLRELCGCLVTVGTYTIRTNLTDNGEMPVLSFAHYTVLEFLESRRIRSSPAALFALDRDRVLAEHATVLLLGATSSVDQWGLEMPDKPGTDVYGDFDRYCAQSSAILLHWHTALLASSGTTSWVSAAVQLLQARAPYLGGLFWYPLECFLRSPPPEPHIEPLVRMLQVDERANLARALLTNLGRTAEDLASQVDLEFQPGAFFSGTDVYYRSRYPRDFLGTFHFRGSVLEFFAHLPCCGWSQPWQGLYEMLDFAAGHFDPSRILLFVVANHQHDVVCVGLKTACWGCLILKKLLQLGARSTIPGYAVGSLQVAAALLDSDSVRIMLEAGLDPNDIGDLGGEIGTPDKGPMLGVFNSVKGQSALHIVQARRTRAVYYVTRSVWYMEDRPSEPGPIEDLLIQYGARNFNALSDPDSYLVAEMETVQISISETGGYGEDGAHTMQQQGTDGGLVLVAGG</sequence>
<dbReference type="InterPro" id="IPR031348">
    <property type="entry name" value="PigL_N"/>
</dbReference>
<keyword evidence="1" id="KW-0677">Repeat</keyword>
<dbReference type="Pfam" id="PF24883">
    <property type="entry name" value="NPHP3_N"/>
    <property type="match status" value="1"/>
</dbReference>
<feature type="domain" description="Azaphilone pigments biosynthesis cluster protein L N-terminal" evidence="3">
    <location>
        <begin position="304"/>
        <end position="461"/>
    </location>
</feature>
<dbReference type="InterPro" id="IPR027417">
    <property type="entry name" value="P-loop_NTPase"/>
</dbReference>
<dbReference type="Pfam" id="PF17111">
    <property type="entry name" value="PigL_N"/>
    <property type="match status" value="1"/>
</dbReference>
<keyword evidence="6" id="KW-1185">Reference proteome</keyword>
<evidence type="ECO:0000256" key="1">
    <source>
        <dbReference type="ARBA" id="ARBA00022737"/>
    </source>
</evidence>
<dbReference type="SUPFAM" id="SSF52540">
    <property type="entry name" value="P-loop containing nucleoside triphosphate hydrolases"/>
    <property type="match status" value="1"/>
</dbReference>
<protein>
    <recommendedName>
        <fullName evidence="7">N-acetyltransferase domain-containing protein</fullName>
    </recommendedName>
</protein>
<dbReference type="PANTHER" id="PTHR10039">
    <property type="entry name" value="AMELOGENIN"/>
    <property type="match status" value="1"/>
</dbReference>
<dbReference type="EMBL" id="JAUEPN010000001">
    <property type="protein sequence ID" value="KAK3300595.1"/>
    <property type="molecule type" value="Genomic_DNA"/>
</dbReference>
<organism evidence="5 6">
    <name type="scientific">Chaetomium fimeti</name>
    <dbReference type="NCBI Taxonomy" id="1854472"/>
    <lineage>
        <taxon>Eukaryota</taxon>
        <taxon>Fungi</taxon>
        <taxon>Dikarya</taxon>
        <taxon>Ascomycota</taxon>
        <taxon>Pezizomycotina</taxon>
        <taxon>Sordariomycetes</taxon>
        <taxon>Sordariomycetidae</taxon>
        <taxon>Sordariales</taxon>
        <taxon>Chaetomiaceae</taxon>
        <taxon>Chaetomium</taxon>
    </lineage>
</organism>
<proteinExistence type="predicted"/>
<dbReference type="RefSeq" id="XP_062664109.1">
    <property type="nucleotide sequence ID" value="XM_062805035.1"/>
</dbReference>
<evidence type="ECO:0008006" key="7">
    <source>
        <dbReference type="Google" id="ProtNLM"/>
    </source>
</evidence>
<name>A0AAE0HPZ9_9PEZI</name>
<comment type="caution">
    <text evidence="5">The sequence shown here is derived from an EMBL/GenBank/DDBJ whole genome shotgun (WGS) entry which is preliminary data.</text>
</comment>
<feature type="domain" description="Nephrocystin 3-like N-terminal" evidence="4">
    <location>
        <begin position="494"/>
        <end position="654"/>
    </location>
</feature>
<evidence type="ECO:0000259" key="3">
    <source>
        <dbReference type="Pfam" id="PF17111"/>
    </source>
</evidence>
<dbReference type="InterPro" id="IPR016181">
    <property type="entry name" value="Acyl_CoA_acyltransferase"/>
</dbReference>
<feature type="compositionally biased region" description="Basic and acidic residues" evidence="2">
    <location>
        <begin position="266"/>
        <end position="279"/>
    </location>
</feature>